<gene>
    <name evidence="2" type="ORF">DAPPUDRAFT_251475</name>
</gene>
<dbReference type="KEGG" id="dpx:DAPPUDRAFT_251475"/>
<feature type="compositionally biased region" description="Basic and acidic residues" evidence="1">
    <location>
        <begin position="105"/>
        <end position="137"/>
    </location>
</feature>
<evidence type="ECO:0000313" key="3">
    <source>
        <dbReference type="Proteomes" id="UP000000305"/>
    </source>
</evidence>
<organism evidence="2 3">
    <name type="scientific">Daphnia pulex</name>
    <name type="common">Water flea</name>
    <dbReference type="NCBI Taxonomy" id="6669"/>
    <lineage>
        <taxon>Eukaryota</taxon>
        <taxon>Metazoa</taxon>
        <taxon>Ecdysozoa</taxon>
        <taxon>Arthropoda</taxon>
        <taxon>Crustacea</taxon>
        <taxon>Branchiopoda</taxon>
        <taxon>Diplostraca</taxon>
        <taxon>Cladocera</taxon>
        <taxon>Anomopoda</taxon>
        <taxon>Daphniidae</taxon>
        <taxon>Daphnia</taxon>
    </lineage>
</organism>
<dbReference type="Proteomes" id="UP000000305">
    <property type="component" value="Unassembled WGS sequence"/>
</dbReference>
<dbReference type="InParanoid" id="E9H0I5"/>
<name>E9H0I5_DAPPU</name>
<dbReference type="EMBL" id="GL732580">
    <property type="protein sequence ID" value="EFX74812.1"/>
    <property type="molecule type" value="Genomic_DNA"/>
</dbReference>
<feature type="region of interest" description="Disordered" evidence="1">
    <location>
        <begin position="78"/>
        <end position="161"/>
    </location>
</feature>
<reference evidence="2 3" key="1">
    <citation type="journal article" date="2011" name="Science">
        <title>The ecoresponsive genome of Daphnia pulex.</title>
        <authorList>
            <person name="Colbourne J.K."/>
            <person name="Pfrender M.E."/>
            <person name="Gilbert D."/>
            <person name="Thomas W.K."/>
            <person name="Tucker A."/>
            <person name="Oakley T.H."/>
            <person name="Tokishita S."/>
            <person name="Aerts A."/>
            <person name="Arnold G.J."/>
            <person name="Basu M.K."/>
            <person name="Bauer D.J."/>
            <person name="Caceres C.E."/>
            <person name="Carmel L."/>
            <person name="Casola C."/>
            <person name="Choi J.H."/>
            <person name="Detter J.C."/>
            <person name="Dong Q."/>
            <person name="Dusheyko S."/>
            <person name="Eads B.D."/>
            <person name="Frohlich T."/>
            <person name="Geiler-Samerotte K.A."/>
            <person name="Gerlach D."/>
            <person name="Hatcher P."/>
            <person name="Jogdeo S."/>
            <person name="Krijgsveld J."/>
            <person name="Kriventseva E.V."/>
            <person name="Kultz D."/>
            <person name="Laforsch C."/>
            <person name="Lindquist E."/>
            <person name="Lopez J."/>
            <person name="Manak J.R."/>
            <person name="Muller J."/>
            <person name="Pangilinan J."/>
            <person name="Patwardhan R.P."/>
            <person name="Pitluck S."/>
            <person name="Pritham E.J."/>
            <person name="Rechtsteiner A."/>
            <person name="Rho M."/>
            <person name="Rogozin I.B."/>
            <person name="Sakarya O."/>
            <person name="Salamov A."/>
            <person name="Schaack S."/>
            <person name="Shapiro H."/>
            <person name="Shiga Y."/>
            <person name="Skalitzky C."/>
            <person name="Smith Z."/>
            <person name="Souvorov A."/>
            <person name="Sung W."/>
            <person name="Tang Z."/>
            <person name="Tsuchiya D."/>
            <person name="Tu H."/>
            <person name="Vos H."/>
            <person name="Wang M."/>
            <person name="Wolf Y.I."/>
            <person name="Yamagata H."/>
            <person name="Yamada T."/>
            <person name="Ye Y."/>
            <person name="Shaw J.R."/>
            <person name="Andrews J."/>
            <person name="Crease T.J."/>
            <person name="Tang H."/>
            <person name="Lucas S.M."/>
            <person name="Robertson H.M."/>
            <person name="Bork P."/>
            <person name="Koonin E.V."/>
            <person name="Zdobnov E.M."/>
            <person name="Grigoriev I.V."/>
            <person name="Lynch M."/>
            <person name="Boore J.L."/>
        </authorList>
    </citation>
    <scope>NUCLEOTIDE SEQUENCE [LARGE SCALE GENOMIC DNA]</scope>
</reference>
<proteinExistence type="predicted"/>
<evidence type="ECO:0000256" key="1">
    <source>
        <dbReference type="SAM" id="MobiDB-lite"/>
    </source>
</evidence>
<dbReference type="AlphaFoldDB" id="E9H0I5"/>
<accession>E9H0I5</accession>
<sequence length="184" mass="20254">MDYYMSYVLGTKLTFFTGLDMETYEYVPCDADFDVLPIVVEEGSSDGVDPEESVPPHPLLSDADEAIEVANVMALDNPDGGIVGGAECDAEGKNEEVGEAESSEADPHMGEAVKEVEYNAKAEGEKESGGENEEKSDVAGPSRMRKRRLTKRGPKNEKKKFNLVKDFQKYCTASDLNSRYRLSH</sequence>
<dbReference type="HOGENOM" id="CLU_1706044_0_0_1"/>
<feature type="compositionally biased region" description="Basic residues" evidence="1">
    <location>
        <begin position="143"/>
        <end position="153"/>
    </location>
</feature>
<protein>
    <submittedName>
        <fullName evidence="2">Uncharacterized protein</fullName>
    </submittedName>
</protein>
<dbReference type="PhylomeDB" id="E9H0I5"/>
<evidence type="ECO:0000313" key="2">
    <source>
        <dbReference type="EMBL" id="EFX74812.1"/>
    </source>
</evidence>
<keyword evidence="3" id="KW-1185">Reference proteome</keyword>